<dbReference type="RefSeq" id="WP_109458118.1">
    <property type="nucleotide sequence ID" value="NZ_QFBC01000003.1"/>
</dbReference>
<gene>
    <name evidence="1" type="ORF">DEM27_10290</name>
</gene>
<evidence type="ECO:0000313" key="2">
    <source>
        <dbReference type="Proteomes" id="UP000245252"/>
    </source>
</evidence>
<dbReference type="AlphaFoldDB" id="A0A2U2DTV8"/>
<reference evidence="1 2" key="1">
    <citation type="submission" date="2018-05" db="EMBL/GenBank/DDBJ databases">
        <title>The draft genome of strain NS-104.</title>
        <authorList>
            <person name="Hang P."/>
            <person name="Jiang J."/>
        </authorList>
    </citation>
    <scope>NUCLEOTIDE SEQUENCE [LARGE SCALE GENOMIC DNA]</scope>
    <source>
        <strain evidence="1 2">NS-104</strain>
    </source>
</reference>
<accession>A0A2U2DTV8</accession>
<sequence>MTIVGDFIARLFGPDPMHHQVRAIDREIARHKADIRQSTQVLESGSRVMKNMTGVMRMMAEAGREDNQ</sequence>
<dbReference type="Proteomes" id="UP000245252">
    <property type="component" value="Unassembled WGS sequence"/>
</dbReference>
<evidence type="ECO:0000313" key="1">
    <source>
        <dbReference type="EMBL" id="PWE56743.1"/>
    </source>
</evidence>
<comment type="caution">
    <text evidence="1">The sequence shown here is derived from an EMBL/GenBank/DDBJ whole genome shotgun (WGS) entry which is preliminary data.</text>
</comment>
<keyword evidence="2" id="KW-1185">Reference proteome</keyword>
<proteinExistence type="predicted"/>
<organism evidence="1 2">
    <name type="scientific">Metarhizobium album</name>
    <dbReference type="NCBI Taxonomy" id="2182425"/>
    <lineage>
        <taxon>Bacteria</taxon>
        <taxon>Pseudomonadati</taxon>
        <taxon>Pseudomonadota</taxon>
        <taxon>Alphaproteobacteria</taxon>
        <taxon>Hyphomicrobiales</taxon>
        <taxon>Rhizobiaceae</taxon>
        <taxon>Metarhizobium</taxon>
    </lineage>
</organism>
<name>A0A2U2DTV8_9HYPH</name>
<dbReference type="EMBL" id="QFBC01000003">
    <property type="protein sequence ID" value="PWE56743.1"/>
    <property type="molecule type" value="Genomic_DNA"/>
</dbReference>
<protein>
    <submittedName>
        <fullName evidence="1">Uncharacterized protein</fullName>
    </submittedName>
</protein>